<name>A0A9Q8CIV8_9STAP</name>
<sequence>MDNQKEQKKAVEKRWREEKYKVMYHSQHHYNHIRQLMKEPLTDIRILDAEINSAYTLTPTRGSMINTFQHIWGYFKKKATSQEKAHFMNLLDDLPATAERIISYLYELAIQYDVQYLKDSSILNDSR</sequence>
<evidence type="ECO:0000259" key="1">
    <source>
        <dbReference type="Pfam" id="PF08349"/>
    </source>
</evidence>
<accession>A0A9Q8CIV8</accession>
<dbReference type="Proteomes" id="UP000295280">
    <property type="component" value="Unassembled WGS sequence"/>
</dbReference>
<keyword evidence="3" id="KW-1185">Reference proteome</keyword>
<dbReference type="InterPro" id="IPR013560">
    <property type="entry name" value="DUF1722"/>
</dbReference>
<protein>
    <submittedName>
        <fullName evidence="2">DUF1722 domain-containing protein</fullName>
    </submittedName>
</protein>
<comment type="caution">
    <text evidence="2">The sequence shown here is derived from an EMBL/GenBank/DDBJ whole genome shotgun (WGS) entry which is preliminary data.</text>
</comment>
<evidence type="ECO:0000313" key="2">
    <source>
        <dbReference type="EMBL" id="TDM02257.1"/>
    </source>
</evidence>
<evidence type="ECO:0000313" key="3">
    <source>
        <dbReference type="Proteomes" id="UP000295280"/>
    </source>
</evidence>
<dbReference type="OrthoDB" id="9782576at2"/>
<dbReference type="RefSeq" id="WP_133417744.1">
    <property type="nucleotide sequence ID" value="NZ_SCWD01000002.1"/>
</dbReference>
<dbReference type="EMBL" id="SCWD01000002">
    <property type="protein sequence ID" value="TDM02257.1"/>
    <property type="molecule type" value="Genomic_DNA"/>
</dbReference>
<feature type="domain" description="DUF1722" evidence="1">
    <location>
        <begin position="19"/>
        <end position="124"/>
    </location>
</feature>
<gene>
    <name evidence="2" type="ORF">ERX40_06805</name>
</gene>
<organism evidence="2 3">
    <name type="scientific">Macrococcus carouselicus</name>
    <dbReference type="NCBI Taxonomy" id="69969"/>
    <lineage>
        <taxon>Bacteria</taxon>
        <taxon>Bacillati</taxon>
        <taxon>Bacillota</taxon>
        <taxon>Bacilli</taxon>
        <taxon>Bacillales</taxon>
        <taxon>Staphylococcaceae</taxon>
        <taxon>Macrococcus</taxon>
    </lineage>
</organism>
<proteinExistence type="predicted"/>
<dbReference type="Pfam" id="PF08349">
    <property type="entry name" value="DUF1722"/>
    <property type="match status" value="1"/>
</dbReference>
<reference evidence="2 3" key="1">
    <citation type="submission" date="2019-01" db="EMBL/GenBank/DDBJ databases">
        <title>Draft genome sequences of the type strains of six Macrococcus species.</title>
        <authorList>
            <person name="Mazhar S."/>
            <person name="Altermann E."/>
            <person name="Hill C."/>
            <person name="Mcauliffe O."/>
        </authorList>
    </citation>
    <scope>NUCLEOTIDE SEQUENCE [LARGE SCALE GENOMIC DNA]</scope>
    <source>
        <strain evidence="2 3">ATCC 51828</strain>
    </source>
</reference>
<dbReference type="AlphaFoldDB" id="A0A9Q8CIV8"/>